<dbReference type="AlphaFoldDB" id="A0AAE0ILX5"/>
<feature type="compositionally biased region" description="Basic and acidic residues" evidence="1">
    <location>
        <begin position="79"/>
        <end position="89"/>
    </location>
</feature>
<evidence type="ECO:0000256" key="1">
    <source>
        <dbReference type="SAM" id="MobiDB-lite"/>
    </source>
</evidence>
<accession>A0AAE0ILX5</accession>
<dbReference type="EMBL" id="JAUEPO010000003">
    <property type="protein sequence ID" value="KAK3327523.1"/>
    <property type="molecule type" value="Genomic_DNA"/>
</dbReference>
<protein>
    <submittedName>
        <fullName evidence="2">Uncharacterized protein</fullName>
    </submittedName>
</protein>
<proteinExistence type="predicted"/>
<comment type="caution">
    <text evidence="2">The sequence shown here is derived from an EMBL/GenBank/DDBJ whole genome shotgun (WGS) entry which is preliminary data.</text>
</comment>
<reference evidence="2" key="1">
    <citation type="journal article" date="2023" name="Mol. Phylogenet. Evol.">
        <title>Genome-scale phylogeny and comparative genomics of the fungal order Sordariales.</title>
        <authorList>
            <person name="Hensen N."/>
            <person name="Bonometti L."/>
            <person name="Westerberg I."/>
            <person name="Brannstrom I.O."/>
            <person name="Guillou S."/>
            <person name="Cros-Aarteil S."/>
            <person name="Calhoun S."/>
            <person name="Haridas S."/>
            <person name="Kuo A."/>
            <person name="Mondo S."/>
            <person name="Pangilinan J."/>
            <person name="Riley R."/>
            <person name="LaButti K."/>
            <person name="Andreopoulos B."/>
            <person name="Lipzen A."/>
            <person name="Chen C."/>
            <person name="Yan M."/>
            <person name="Daum C."/>
            <person name="Ng V."/>
            <person name="Clum A."/>
            <person name="Steindorff A."/>
            <person name="Ohm R.A."/>
            <person name="Martin F."/>
            <person name="Silar P."/>
            <person name="Natvig D.O."/>
            <person name="Lalanne C."/>
            <person name="Gautier V."/>
            <person name="Ament-Velasquez S.L."/>
            <person name="Kruys A."/>
            <person name="Hutchinson M.I."/>
            <person name="Powell A.J."/>
            <person name="Barry K."/>
            <person name="Miller A.N."/>
            <person name="Grigoriev I.V."/>
            <person name="Debuchy R."/>
            <person name="Gladieux P."/>
            <person name="Hiltunen Thoren M."/>
            <person name="Johannesson H."/>
        </authorList>
    </citation>
    <scope>NUCLEOTIDE SEQUENCE</scope>
    <source>
        <strain evidence="2">SMH4131-1</strain>
    </source>
</reference>
<feature type="region of interest" description="Disordered" evidence="1">
    <location>
        <begin position="76"/>
        <end position="118"/>
    </location>
</feature>
<gene>
    <name evidence="2" type="ORF">B0T19DRAFT_400380</name>
</gene>
<sequence>MCRAWCVVRFFQSRTICSKPQKASRFQLQPRRRRGGHWFWALFRLFEETNRVVRTLHTPAPRQASGLIRTHRCLAKKPPRSDARNRASFDSKGMASLGTRSGGATTRPRRYSSSSSLGSDVGLVLCPSSAKPCTTNDITGATSAKARVAGRCGAGGDMGVAHFAFHYASNLSVVASRKSINIINDIRRAEILHDRRPSSDALDANV</sequence>
<evidence type="ECO:0000313" key="3">
    <source>
        <dbReference type="Proteomes" id="UP001286456"/>
    </source>
</evidence>
<evidence type="ECO:0000313" key="2">
    <source>
        <dbReference type="EMBL" id="KAK3327523.1"/>
    </source>
</evidence>
<reference evidence="2" key="2">
    <citation type="submission" date="2023-06" db="EMBL/GenBank/DDBJ databases">
        <authorList>
            <consortium name="Lawrence Berkeley National Laboratory"/>
            <person name="Haridas S."/>
            <person name="Hensen N."/>
            <person name="Bonometti L."/>
            <person name="Westerberg I."/>
            <person name="Brannstrom I.O."/>
            <person name="Guillou S."/>
            <person name="Cros-Aarteil S."/>
            <person name="Calhoun S."/>
            <person name="Kuo A."/>
            <person name="Mondo S."/>
            <person name="Pangilinan J."/>
            <person name="Riley R."/>
            <person name="Labutti K."/>
            <person name="Andreopoulos B."/>
            <person name="Lipzen A."/>
            <person name="Chen C."/>
            <person name="Yanf M."/>
            <person name="Daum C."/>
            <person name="Ng V."/>
            <person name="Clum A."/>
            <person name="Steindorff A."/>
            <person name="Ohm R."/>
            <person name="Martin F."/>
            <person name="Silar P."/>
            <person name="Natvig D."/>
            <person name="Lalanne C."/>
            <person name="Gautier V."/>
            <person name="Ament-Velasquez S.L."/>
            <person name="Kruys A."/>
            <person name="Hutchinson M.I."/>
            <person name="Powell A.J."/>
            <person name="Barry K."/>
            <person name="Miller A.N."/>
            <person name="Grigoriev I.V."/>
            <person name="Debuchy R."/>
            <person name="Gladieux P."/>
            <person name="Thoren M.H."/>
            <person name="Johannesson H."/>
        </authorList>
    </citation>
    <scope>NUCLEOTIDE SEQUENCE</scope>
    <source>
        <strain evidence="2">SMH4131-1</strain>
    </source>
</reference>
<dbReference type="Proteomes" id="UP001286456">
    <property type="component" value="Unassembled WGS sequence"/>
</dbReference>
<keyword evidence="3" id="KW-1185">Reference proteome</keyword>
<name>A0AAE0ILX5_9PEZI</name>
<organism evidence="2 3">
    <name type="scientific">Cercophora scortea</name>
    <dbReference type="NCBI Taxonomy" id="314031"/>
    <lineage>
        <taxon>Eukaryota</taxon>
        <taxon>Fungi</taxon>
        <taxon>Dikarya</taxon>
        <taxon>Ascomycota</taxon>
        <taxon>Pezizomycotina</taxon>
        <taxon>Sordariomycetes</taxon>
        <taxon>Sordariomycetidae</taxon>
        <taxon>Sordariales</taxon>
        <taxon>Lasiosphaeriaceae</taxon>
        <taxon>Cercophora</taxon>
    </lineage>
</organism>